<evidence type="ECO:0000313" key="2">
    <source>
        <dbReference type="EMBL" id="GAH46382.1"/>
    </source>
</evidence>
<dbReference type="EMBL" id="BARU01010280">
    <property type="protein sequence ID" value="GAH46382.1"/>
    <property type="molecule type" value="Genomic_DNA"/>
</dbReference>
<reference evidence="2" key="1">
    <citation type="journal article" date="2014" name="Front. Microbiol.">
        <title>High frequency of phylogenetically diverse reductive dehalogenase-homologous genes in deep subseafloor sedimentary metagenomes.</title>
        <authorList>
            <person name="Kawai M."/>
            <person name="Futagami T."/>
            <person name="Toyoda A."/>
            <person name="Takaki Y."/>
            <person name="Nishi S."/>
            <person name="Hori S."/>
            <person name="Arai W."/>
            <person name="Tsubouchi T."/>
            <person name="Morono Y."/>
            <person name="Uchiyama I."/>
            <person name="Ito T."/>
            <person name="Fujiyama A."/>
            <person name="Inagaki F."/>
            <person name="Takami H."/>
        </authorList>
    </citation>
    <scope>NUCLEOTIDE SEQUENCE</scope>
    <source>
        <strain evidence="2">Expedition CK06-06</strain>
    </source>
</reference>
<dbReference type="InterPro" id="IPR055128">
    <property type="entry name" value="HypF_C_2"/>
</dbReference>
<organism evidence="2">
    <name type="scientific">marine sediment metagenome</name>
    <dbReference type="NCBI Taxonomy" id="412755"/>
    <lineage>
        <taxon>unclassified sequences</taxon>
        <taxon>metagenomes</taxon>
        <taxon>ecological metagenomes</taxon>
    </lineage>
</organism>
<feature type="domain" description="Carbamoyltransferase Kae1-like" evidence="1">
    <location>
        <begin position="10"/>
        <end position="118"/>
    </location>
</feature>
<sequence>AIGAVSEGVAIDIRDKIDYEGQAAVELEMAAYTCHCAERDSSLILGTSSAISDDNESYPYSITKDRGMRIIKLRELLQAIVEDLKQESSKARISVKFHNTVAQMTNEMCQLIADETQTGCLGI</sequence>
<dbReference type="Gene3D" id="1.10.357.160">
    <property type="match status" value="1"/>
</dbReference>
<gene>
    <name evidence="2" type="ORF">S03H2_19645</name>
</gene>
<accession>X1FN31</accession>
<dbReference type="AlphaFoldDB" id="X1FN31"/>
<dbReference type="Pfam" id="PF22521">
    <property type="entry name" value="HypF_C_2"/>
    <property type="match status" value="1"/>
</dbReference>
<evidence type="ECO:0000259" key="1">
    <source>
        <dbReference type="Pfam" id="PF22521"/>
    </source>
</evidence>
<name>X1FN31_9ZZZZ</name>
<protein>
    <recommendedName>
        <fullName evidence="1">Carbamoyltransferase Kae1-like domain-containing protein</fullName>
    </recommendedName>
</protein>
<comment type="caution">
    <text evidence="2">The sequence shown here is derived from an EMBL/GenBank/DDBJ whole genome shotgun (WGS) entry which is preliminary data.</text>
</comment>
<feature type="non-terminal residue" evidence="2">
    <location>
        <position position="1"/>
    </location>
</feature>
<proteinExistence type="predicted"/>